<feature type="compositionally biased region" description="Basic and acidic residues" evidence="1">
    <location>
        <begin position="217"/>
        <end position="230"/>
    </location>
</feature>
<feature type="region of interest" description="Disordered" evidence="1">
    <location>
        <begin position="587"/>
        <end position="611"/>
    </location>
</feature>
<proteinExistence type="predicted"/>
<feature type="compositionally biased region" description="Basic and acidic residues" evidence="1">
    <location>
        <begin position="587"/>
        <end position="597"/>
    </location>
</feature>
<dbReference type="GeneID" id="96006824"/>
<organism evidence="3 4">
    <name type="scientific">Cladosporium halotolerans</name>
    <dbReference type="NCBI Taxonomy" id="1052096"/>
    <lineage>
        <taxon>Eukaryota</taxon>
        <taxon>Fungi</taxon>
        <taxon>Dikarya</taxon>
        <taxon>Ascomycota</taxon>
        <taxon>Pezizomycotina</taxon>
        <taxon>Dothideomycetes</taxon>
        <taxon>Dothideomycetidae</taxon>
        <taxon>Cladosporiales</taxon>
        <taxon>Cladosporiaceae</taxon>
        <taxon>Cladosporium</taxon>
    </lineage>
</organism>
<evidence type="ECO:0000256" key="1">
    <source>
        <dbReference type="SAM" id="MobiDB-lite"/>
    </source>
</evidence>
<dbReference type="AlphaFoldDB" id="A0AB34KQ71"/>
<reference evidence="3 4" key="1">
    <citation type="journal article" date="2020" name="Microbiol. Resour. Announc.">
        <title>Draft Genome Sequence of a Cladosporium Species Isolated from the Mesophotic Ascidian Didemnum maculosum.</title>
        <authorList>
            <person name="Gioti A."/>
            <person name="Siaperas R."/>
            <person name="Nikolaivits E."/>
            <person name="Le Goff G."/>
            <person name="Ouazzani J."/>
            <person name="Kotoulas G."/>
            <person name="Topakas E."/>
        </authorList>
    </citation>
    <scope>NUCLEOTIDE SEQUENCE [LARGE SCALE GENOMIC DNA]</scope>
    <source>
        <strain evidence="3 4">TM138-S3</strain>
    </source>
</reference>
<dbReference type="InterPro" id="IPR046520">
    <property type="entry name" value="DUF6697"/>
</dbReference>
<feature type="compositionally biased region" description="Polar residues" evidence="1">
    <location>
        <begin position="28"/>
        <end position="55"/>
    </location>
</feature>
<protein>
    <recommendedName>
        <fullName evidence="2">DUF6697 domain-containing protein</fullName>
    </recommendedName>
</protein>
<comment type="caution">
    <text evidence="3">The sequence shown here is derived from an EMBL/GenBank/DDBJ whole genome shotgun (WGS) entry which is preliminary data.</text>
</comment>
<dbReference type="EMBL" id="JAAQHG020000015">
    <property type="protein sequence ID" value="KAL1586351.1"/>
    <property type="molecule type" value="Genomic_DNA"/>
</dbReference>
<dbReference type="Pfam" id="PF20411">
    <property type="entry name" value="DUF6697"/>
    <property type="match status" value="1"/>
</dbReference>
<feature type="compositionally biased region" description="Low complexity" evidence="1">
    <location>
        <begin position="1"/>
        <end position="24"/>
    </location>
</feature>
<dbReference type="RefSeq" id="XP_069229456.1">
    <property type="nucleotide sequence ID" value="XM_069373986.1"/>
</dbReference>
<evidence type="ECO:0000313" key="4">
    <source>
        <dbReference type="Proteomes" id="UP000803884"/>
    </source>
</evidence>
<sequence>MPPNKPLLTATPAPTNAPSTNTLPSFPSPKSSVPRTSYLNPSLPSFQPSQSNNNYTTQVETDATSLTDLANSLAAANLAHDRTVAAVQQQADKNAKDVADMQAVLRNDFQTVGCGLEAFDADLKELKAQNAVLFQERHHMMSFLKARALADAEAQELYARRLRESVACFGAEPAKMLELTDGQHLAHAEGGNDVSVIAIDAASKPETLESTSAPVKGKTEITEPDHFDNNEASIDHNRAIVAEWLPHALTSLRPLSIKPLTNPTTFTWEFLHLQLGGAQYSPGLYLTSLTPLLRSGKRTYWLLESHFEPYAPRQPGAHGAKLTAFFNDTPPTSGEPLDADDYSDVPLFISLGEGQGYQYLGQYSQPRYSDVLSHSEVYERVPLHVREYWAAQLADPQRPEWVTEQLREHFWPKPTYAGPIPRGSAATTPLAEECDGMDKAVDVWLKDFCDWEKDSRLKVSLLSEGALMEMWGKSDLDLEKGLRLWWEYLECVGFDEGLYGELVELQQGGGGESAKASSGEKRVVVSQVKSKEKAKVVNGGQQAASSLPAAPDNLPMTPVGVVRPRRPAAIRVADYNGADMKAVRELRDSATKAGEKKRQGKILPPHMRGRQ</sequence>
<feature type="region of interest" description="Disordered" evidence="1">
    <location>
        <begin position="208"/>
        <end position="230"/>
    </location>
</feature>
<dbReference type="Proteomes" id="UP000803884">
    <property type="component" value="Unassembled WGS sequence"/>
</dbReference>
<feature type="region of interest" description="Disordered" evidence="1">
    <location>
        <begin position="1"/>
        <end position="55"/>
    </location>
</feature>
<evidence type="ECO:0000259" key="2">
    <source>
        <dbReference type="Pfam" id="PF20411"/>
    </source>
</evidence>
<accession>A0AB34KQ71</accession>
<keyword evidence="4" id="KW-1185">Reference proteome</keyword>
<feature type="domain" description="DUF6697" evidence="2">
    <location>
        <begin position="265"/>
        <end position="504"/>
    </location>
</feature>
<name>A0AB34KQ71_9PEZI</name>
<gene>
    <name evidence="3" type="ORF">WHR41_05381</name>
</gene>
<evidence type="ECO:0000313" key="3">
    <source>
        <dbReference type="EMBL" id="KAL1586351.1"/>
    </source>
</evidence>